<dbReference type="OrthoDB" id="4775043at2"/>
<evidence type="ECO:0000256" key="3">
    <source>
        <dbReference type="SAM" id="MobiDB-lite"/>
    </source>
</evidence>
<dbReference type="EMBL" id="LT629710">
    <property type="protein sequence ID" value="SDP42616.1"/>
    <property type="molecule type" value="Genomic_DNA"/>
</dbReference>
<dbReference type="STRING" id="1090615.SAMN04515671_4176"/>
<dbReference type="RefSeq" id="WP_090479956.1">
    <property type="nucleotide sequence ID" value="NZ_LT629710.1"/>
</dbReference>
<protein>
    <recommendedName>
        <fullName evidence="7">Zinc-finger</fullName>
    </recommendedName>
</protein>
<name>A0A1H0SN69_9ACTN</name>
<proteinExistence type="predicted"/>
<sequence length="176" mass="17784">MTSVFNEHLTLDVVVAYADGEMSLTAFQRAAAHVMRCASCAADVAEQTAASQYLRQATLPRMPGSLFDTLKSIPVASPRPGPVPGVLVDSASGRTMRAADSALPGRGRRFRLGAGALVAGLAVGALVVAASGDAPVAPPTPSRSDPTVVSRSSGPGHPSAASVVVQPAVARTAATR</sequence>
<organism evidence="5 6">
    <name type="scientific">Nakamurella panacisegetis</name>
    <dbReference type="NCBI Taxonomy" id="1090615"/>
    <lineage>
        <taxon>Bacteria</taxon>
        <taxon>Bacillati</taxon>
        <taxon>Actinomycetota</taxon>
        <taxon>Actinomycetes</taxon>
        <taxon>Nakamurellales</taxon>
        <taxon>Nakamurellaceae</taxon>
        <taxon>Nakamurella</taxon>
    </lineage>
</organism>
<reference evidence="5 6" key="1">
    <citation type="submission" date="2016-10" db="EMBL/GenBank/DDBJ databases">
        <authorList>
            <person name="de Groot N.N."/>
        </authorList>
    </citation>
    <scope>NUCLEOTIDE SEQUENCE [LARGE SCALE GENOMIC DNA]</scope>
    <source>
        <strain evidence="6">P4-7,KCTC 19426,CECT 7604</strain>
    </source>
</reference>
<feature type="compositionally biased region" description="Polar residues" evidence="3">
    <location>
        <begin position="142"/>
        <end position="153"/>
    </location>
</feature>
<feature type="region of interest" description="Disordered" evidence="3">
    <location>
        <begin position="133"/>
        <end position="176"/>
    </location>
</feature>
<evidence type="ECO:0000313" key="5">
    <source>
        <dbReference type="EMBL" id="SDP42616.1"/>
    </source>
</evidence>
<keyword evidence="2" id="KW-0804">Transcription</keyword>
<keyword evidence="4" id="KW-0812">Transmembrane</keyword>
<evidence type="ECO:0000256" key="2">
    <source>
        <dbReference type="ARBA" id="ARBA00023163"/>
    </source>
</evidence>
<dbReference type="Gene3D" id="1.10.10.1320">
    <property type="entry name" value="Anti-sigma factor, zinc-finger domain"/>
    <property type="match status" value="1"/>
</dbReference>
<gene>
    <name evidence="5" type="ORF">SAMN04515671_4176</name>
</gene>
<keyword evidence="1" id="KW-0805">Transcription regulation</keyword>
<dbReference type="InterPro" id="IPR041916">
    <property type="entry name" value="Anti_sigma_zinc_sf"/>
</dbReference>
<evidence type="ECO:0000256" key="1">
    <source>
        <dbReference type="ARBA" id="ARBA00023015"/>
    </source>
</evidence>
<evidence type="ECO:0000313" key="6">
    <source>
        <dbReference type="Proteomes" id="UP000198741"/>
    </source>
</evidence>
<evidence type="ECO:0008006" key="7">
    <source>
        <dbReference type="Google" id="ProtNLM"/>
    </source>
</evidence>
<dbReference type="Proteomes" id="UP000198741">
    <property type="component" value="Chromosome I"/>
</dbReference>
<keyword evidence="4" id="KW-1133">Transmembrane helix</keyword>
<accession>A0A1H0SN69</accession>
<dbReference type="AlphaFoldDB" id="A0A1H0SN69"/>
<keyword evidence="6" id="KW-1185">Reference proteome</keyword>
<keyword evidence="4" id="KW-0472">Membrane</keyword>
<feature type="transmembrane region" description="Helical" evidence="4">
    <location>
        <begin position="112"/>
        <end position="132"/>
    </location>
</feature>
<feature type="compositionally biased region" description="Low complexity" evidence="3">
    <location>
        <begin position="158"/>
        <end position="170"/>
    </location>
</feature>
<evidence type="ECO:0000256" key="4">
    <source>
        <dbReference type="SAM" id="Phobius"/>
    </source>
</evidence>